<name>A0A8J6TMX6_9GAMM</name>
<dbReference type="CDD" id="cd00657">
    <property type="entry name" value="Ferritin_like"/>
    <property type="match status" value="1"/>
</dbReference>
<proteinExistence type="predicted"/>
<dbReference type="AlphaFoldDB" id="A0A8J6TMX6"/>
<dbReference type="InterPro" id="IPR012347">
    <property type="entry name" value="Ferritin-like"/>
</dbReference>
<dbReference type="Gene3D" id="1.20.1260.10">
    <property type="match status" value="1"/>
</dbReference>
<sequence length="281" mass="32247">MNLFDETGLTLFLDSLEEKLESTERLYELWKSGGLSSESMNQPDPIRQAGHPHKPELVPPRELKRRRLGSPEGHASMLHAIAHIEFNAINLALDAVYRFREMPIAYYDDWLRIADEERYHFQLVRERLNQLGYEYGDFPAHNGLWETAEKTASDPLLRMALVPRILEARGLDVNPGIMDKLASIGDQQSVETLKIILRDEVGHVKAGTRWFHHLCGKRGVDPEETFESLVREHMAYVIRGPFYLPGRVEAGFSESEIGFLQQLDRDNRKRSIPKSSDRNVG</sequence>
<dbReference type="PANTHER" id="PTHR42782:SF4">
    <property type="entry name" value="DUF455 DOMAIN-CONTAINING PROTEIN"/>
    <property type="match status" value="1"/>
</dbReference>
<protein>
    <submittedName>
        <fullName evidence="2">Ferritin-like domain-containing protein</fullName>
    </submittedName>
</protein>
<evidence type="ECO:0000313" key="2">
    <source>
        <dbReference type="EMBL" id="MBC8519224.1"/>
    </source>
</evidence>
<accession>A0A8J6TMX6</accession>
<gene>
    <name evidence="2" type="ORF">H8D24_02295</name>
</gene>
<dbReference type="Proteomes" id="UP000654401">
    <property type="component" value="Unassembled WGS sequence"/>
</dbReference>
<dbReference type="PANTHER" id="PTHR42782">
    <property type="entry name" value="SI:CH73-314G15.3"/>
    <property type="match status" value="1"/>
</dbReference>
<dbReference type="PIRSF" id="PIRSF012318">
    <property type="entry name" value="UCP012318"/>
    <property type="match status" value="1"/>
</dbReference>
<feature type="region of interest" description="Disordered" evidence="1">
    <location>
        <begin position="34"/>
        <end position="62"/>
    </location>
</feature>
<dbReference type="InterPro" id="IPR009078">
    <property type="entry name" value="Ferritin-like_SF"/>
</dbReference>
<evidence type="ECO:0000313" key="3">
    <source>
        <dbReference type="Proteomes" id="UP000654401"/>
    </source>
</evidence>
<evidence type="ECO:0000256" key="1">
    <source>
        <dbReference type="SAM" id="MobiDB-lite"/>
    </source>
</evidence>
<dbReference type="EMBL" id="JACNFK010000019">
    <property type="protein sequence ID" value="MBC8519224.1"/>
    <property type="molecule type" value="Genomic_DNA"/>
</dbReference>
<dbReference type="Pfam" id="PF04305">
    <property type="entry name" value="DUF455"/>
    <property type="match status" value="1"/>
</dbReference>
<dbReference type="SUPFAM" id="SSF47240">
    <property type="entry name" value="Ferritin-like"/>
    <property type="match status" value="1"/>
</dbReference>
<dbReference type="InterPro" id="IPR007402">
    <property type="entry name" value="DUF455"/>
</dbReference>
<feature type="compositionally biased region" description="Basic and acidic residues" evidence="1">
    <location>
        <begin position="53"/>
        <end position="62"/>
    </location>
</feature>
<dbReference type="InterPro" id="IPR011197">
    <property type="entry name" value="UCP012318"/>
</dbReference>
<reference evidence="2 3" key="1">
    <citation type="submission" date="2020-08" db="EMBL/GenBank/DDBJ databases">
        <title>Bridging the membrane lipid divide: bacteria of the FCB group superphylum have the potential to synthesize archaeal ether lipids.</title>
        <authorList>
            <person name="Villanueva L."/>
            <person name="Von Meijenfeldt F.A.B."/>
            <person name="Westbye A.B."/>
            <person name="Yadav S."/>
            <person name="Hopmans E.C."/>
            <person name="Dutilh B.E."/>
            <person name="Sinninghe Damste J.S."/>
        </authorList>
    </citation>
    <scope>NUCLEOTIDE SEQUENCE [LARGE SCALE GENOMIC DNA]</scope>
    <source>
        <strain evidence="2">NIOZ-UU100</strain>
    </source>
</reference>
<comment type="caution">
    <text evidence="2">The sequence shown here is derived from an EMBL/GenBank/DDBJ whole genome shotgun (WGS) entry which is preliminary data.</text>
</comment>
<organism evidence="2 3">
    <name type="scientific">Candidatus Thiopontia autotrophica</name>
    <dbReference type="NCBI Taxonomy" id="2841688"/>
    <lineage>
        <taxon>Bacteria</taxon>
        <taxon>Pseudomonadati</taxon>
        <taxon>Pseudomonadota</taxon>
        <taxon>Gammaproteobacteria</taxon>
        <taxon>Candidatus Thiopontia</taxon>
    </lineage>
</organism>